<sequence>MPLRKNASPDEARAATELDNNGWDKFYSLTKAEAQNLLKEHPTRTWADTPKEKQTEMIGRINAHLRAASLAQVGDDVVKWRLSNTVHDQKRSVSVTKEVAATDTQEPSRAYDPVRDV</sequence>
<gene>
    <name evidence="2" type="ORF">K504DRAFT_108823</name>
</gene>
<dbReference type="EMBL" id="MU005781">
    <property type="protein sequence ID" value="KAF2704657.1"/>
    <property type="molecule type" value="Genomic_DNA"/>
</dbReference>
<dbReference type="Proteomes" id="UP000799428">
    <property type="component" value="Unassembled WGS sequence"/>
</dbReference>
<protein>
    <submittedName>
        <fullName evidence="2">Uncharacterized protein</fullName>
    </submittedName>
</protein>
<reference evidence="2" key="1">
    <citation type="journal article" date="2020" name="Stud. Mycol.">
        <title>101 Dothideomycetes genomes: a test case for predicting lifestyles and emergence of pathogens.</title>
        <authorList>
            <person name="Haridas S."/>
            <person name="Albert R."/>
            <person name="Binder M."/>
            <person name="Bloem J."/>
            <person name="Labutti K."/>
            <person name="Salamov A."/>
            <person name="Andreopoulos B."/>
            <person name="Baker S."/>
            <person name="Barry K."/>
            <person name="Bills G."/>
            <person name="Bluhm B."/>
            <person name="Cannon C."/>
            <person name="Castanera R."/>
            <person name="Culley D."/>
            <person name="Daum C."/>
            <person name="Ezra D."/>
            <person name="Gonzalez J."/>
            <person name="Henrissat B."/>
            <person name="Kuo A."/>
            <person name="Liang C."/>
            <person name="Lipzen A."/>
            <person name="Lutzoni F."/>
            <person name="Magnuson J."/>
            <person name="Mondo S."/>
            <person name="Nolan M."/>
            <person name="Ohm R."/>
            <person name="Pangilinan J."/>
            <person name="Park H.-J."/>
            <person name="Ramirez L."/>
            <person name="Alfaro M."/>
            <person name="Sun H."/>
            <person name="Tritt A."/>
            <person name="Yoshinaga Y."/>
            <person name="Zwiers L.-H."/>
            <person name="Turgeon B."/>
            <person name="Goodwin S."/>
            <person name="Spatafora J."/>
            <person name="Crous P."/>
            <person name="Grigoriev I."/>
        </authorList>
    </citation>
    <scope>NUCLEOTIDE SEQUENCE</scope>
    <source>
        <strain evidence="2">CBS 279.74</strain>
    </source>
</reference>
<accession>A0A6G1JWV8</accession>
<proteinExistence type="predicted"/>
<keyword evidence="3" id="KW-1185">Reference proteome</keyword>
<name>A0A6G1JWV8_9PLEO</name>
<organism evidence="2 3">
    <name type="scientific">Pleomassaria siparia CBS 279.74</name>
    <dbReference type="NCBI Taxonomy" id="1314801"/>
    <lineage>
        <taxon>Eukaryota</taxon>
        <taxon>Fungi</taxon>
        <taxon>Dikarya</taxon>
        <taxon>Ascomycota</taxon>
        <taxon>Pezizomycotina</taxon>
        <taxon>Dothideomycetes</taxon>
        <taxon>Pleosporomycetidae</taxon>
        <taxon>Pleosporales</taxon>
        <taxon>Pleomassariaceae</taxon>
        <taxon>Pleomassaria</taxon>
    </lineage>
</organism>
<evidence type="ECO:0000256" key="1">
    <source>
        <dbReference type="SAM" id="MobiDB-lite"/>
    </source>
</evidence>
<evidence type="ECO:0000313" key="3">
    <source>
        <dbReference type="Proteomes" id="UP000799428"/>
    </source>
</evidence>
<dbReference type="AlphaFoldDB" id="A0A6G1JWV8"/>
<dbReference type="OrthoDB" id="3799196at2759"/>
<feature type="region of interest" description="Disordered" evidence="1">
    <location>
        <begin position="89"/>
        <end position="117"/>
    </location>
</feature>
<evidence type="ECO:0000313" key="2">
    <source>
        <dbReference type="EMBL" id="KAF2704657.1"/>
    </source>
</evidence>